<dbReference type="Gene3D" id="1.20.1260.80">
    <property type="match status" value="1"/>
</dbReference>
<accession>A0A3B1AP59</accession>
<evidence type="ECO:0000256" key="2">
    <source>
        <dbReference type="ARBA" id="ARBA00023172"/>
    </source>
</evidence>
<gene>
    <name evidence="5" type="ORF">MNBD_GAMMA26-835</name>
</gene>
<keyword evidence="4" id="KW-0812">Transmembrane</keyword>
<reference evidence="5" key="1">
    <citation type="submission" date="2018-06" db="EMBL/GenBank/DDBJ databases">
        <authorList>
            <person name="Zhirakovskaya E."/>
        </authorList>
    </citation>
    <scope>NUCLEOTIDE SEQUENCE</scope>
</reference>
<name>A0A3B1AP59_9ZZZZ</name>
<dbReference type="GO" id="GO:0006310">
    <property type="term" value="P:DNA recombination"/>
    <property type="evidence" value="ECO:0007669"/>
    <property type="project" value="UniProtKB-KW"/>
</dbReference>
<feature type="transmembrane region" description="Helical" evidence="4">
    <location>
        <begin position="31"/>
        <end position="52"/>
    </location>
</feature>
<keyword evidence="1 3" id="KW-0175">Coiled coil</keyword>
<protein>
    <submittedName>
        <fullName evidence="5">DNA recombination protein RmuC</fullName>
    </submittedName>
</protein>
<evidence type="ECO:0000256" key="3">
    <source>
        <dbReference type="SAM" id="Coils"/>
    </source>
</evidence>
<evidence type="ECO:0000256" key="1">
    <source>
        <dbReference type="ARBA" id="ARBA00023054"/>
    </source>
</evidence>
<keyword evidence="4" id="KW-0472">Membrane</keyword>
<dbReference type="Gene3D" id="1.20.120.20">
    <property type="entry name" value="Apolipoprotein"/>
    <property type="match status" value="1"/>
</dbReference>
<evidence type="ECO:0000313" key="5">
    <source>
        <dbReference type="EMBL" id="VAX07729.1"/>
    </source>
</evidence>
<dbReference type="Pfam" id="PF02646">
    <property type="entry name" value="RmuC"/>
    <property type="match status" value="1"/>
</dbReference>
<evidence type="ECO:0000256" key="4">
    <source>
        <dbReference type="SAM" id="Phobius"/>
    </source>
</evidence>
<dbReference type="SUPFAM" id="SSF58113">
    <property type="entry name" value="Apolipoprotein A-I"/>
    <property type="match status" value="1"/>
</dbReference>
<keyword evidence="4" id="KW-1133">Transmembrane helix</keyword>
<dbReference type="InterPro" id="IPR003798">
    <property type="entry name" value="DNA_recombination_RmuC"/>
</dbReference>
<feature type="coiled-coil region" evidence="3">
    <location>
        <begin position="218"/>
        <end position="245"/>
    </location>
</feature>
<dbReference type="AlphaFoldDB" id="A0A3B1AP59"/>
<sequence length="484" mass="55259">MQLSDFSIHARSRVLRNVQIYCFVMLETEDFIGVVTLLLSTLTLVLVGLLWLRNMRKQRETDKGYGAQETGLARLEELLREQERVFRREMADDQKAMEQRLGDIQKQLAEDAGKLRTDMVERFESLRKTISEGLADGRLAQQRSLNELNESLQKVLHEGITGVGKDVNAVLVRNTEELGKRVERLTESTDKRLQEISSQVDKRLSKGFEKTTETFALVLTHLNRIDEAQKKITELSSNVVSLQEVLADKRSRGAFGEVQLNALVRNLMPEESFALQYQLKNDKRVDCMLFLPEPTGNIAVDAKFPLESFRRMTDLQLADSDRDKASSQFRQDIRKHIGDIADKYIIPGETSDGAVMFIPAEAVFAEIHAHYPDLVEEAYRRRVWLVSPTTMMAILTTARAVLKDAATREQVHIIQQHLGALSKDFGRFQERMDRLSQHIRQAHDDVDQVNTSARKITSRFEKIEKVELDEGLEPTAIPEVKAKV</sequence>
<dbReference type="PANTHER" id="PTHR30563">
    <property type="entry name" value="DNA RECOMBINATION PROTEIN RMUC"/>
    <property type="match status" value="1"/>
</dbReference>
<dbReference type="EMBL" id="UOFX01000029">
    <property type="protein sequence ID" value="VAX07729.1"/>
    <property type="molecule type" value="Genomic_DNA"/>
</dbReference>
<proteinExistence type="predicted"/>
<organism evidence="5">
    <name type="scientific">hydrothermal vent metagenome</name>
    <dbReference type="NCBI Taxonomy" id="652676"/>
    <lineage>
        <taxon>unclassified sequences</taxon>
        <taxon>metagenomes</taxon>
        <taxon>ecological metagenomes</taxon>
    </lineage>
</organism>
<keyword evidence="2" id="KW-0233">DNA recombination</keyword>
<dbReference type="PANTHER" id="PTHR30563:SF0">
    <property type="entry name" value="DNA RECOMBINATION PROTEIN RMUC"/>
    <property type="match status" value="1"/>
</dbReference>